<proteinExistence type="predicted"/>
<name>A0A1D2JJ62_PARBR</name>
<feature type="compositionally biased region" description="Basic and acidic residues" evidence="1">
    <location>
        <begin position="1"/>
        <end position="11"/>
    </location>
</feature>
<gene>
    <name evidence="2" type="ORF">ACO22_02305</name>
</gene>
<feature type="region of interest" description="Disordered" evidence="1">
    <location>
        <begin position="1"/>
        <end position="48"/>
    </location>
</feature>
<dbReference type="Proteomes" id="UP000242814">
    <property type="component" value="Unassembled WGS sequence"/>
</dbReference>
<sequence length="91" mass="9785">MEATQQKHEGSHPGITPSATSRSRHLEAGTNNDWRPGGRSQLCSRRPNGVELLNSDSKALKLASQRLPFLSDAPSVDLAAENKNNSPSGSY</sequence>
<protein>
    <submittedName>
        <fullName evidence="2">Uncharacterized protein</fullName>
    </submittedName>
</protein>
<dbReference type="AlphaFoldDB" id="A0A1D2JJ62"/>
<accession>A0A1D2JJ62</accession>
<comment type="caution">
    <text evidence="2">The sequence shown here is derived from an EMBL/GenBank/DDBJ whole genome shotgun (WGS) entry which is preliminary data.</text>
</comment>
<evidence type="ECO:0000313" key="3">
    <source>
        <dbReference type="Proteomes" id="UP000242814"/>
    </source>
</evidence>
<dbReference type="EMBL" id="LZYO01000068">
    <property type="protein sequence ID" value="ODH38541.1"/>
    <property type="molecule type" value="Genomic_DNA"/>
</dbReference>
<organism evidence="2 3">
    <name type="scientific">Paracoccidioides brasiliensis</name>
    <dbReference type="NCBI Taxonomy" id="121759"/>
    <lineage>
        <taxon>Eukaryota</taxon>
        <taxon>Fungi</taxon>
        <taxon>Dikarya</taxon>
        <taxon>Ascomycota</taxon>
        <taxon>Pezizomycotina</taxon>
        <taxon>Eurotiomycetes</taxon>
        <taxon>Eurotiomycetidae</taxon>
        <taxon>Onygenales</taxon>
        <taxon>Ajellomycetaceae</taxon>
        <taxon>Paracoccidioides</taxon>
    </lineage>
</organism>
<reference evidence="2 3" key="1">
    <citation type="submission" date="2016-06" db="EMBL/GenBank/DDBJ databases">
        <authorList>
            <person name="Kjaerup R.B."/>
            <person name="Dalgaard T.S."/>
            <person name="Juul-Madsen H.R."/>
        </authorList>
    </citation>
    <scope>NUCLEOTIDE SEQUENCE [LARGE SCALE GENOMIC DNA]</scope>
    <source>
        <strain evidence="2 3">Pb300</strain>
    </source>
</reference>
<evidence type="ECO:0000256" key="1">
    <source>
        <dbReference type="SAM" id="MobiDB-lite"/>
    </source>
</evidence>
<evidence type="ECO:0000313" key="2">
    <source>
        <dbReference type="EMBL" id="ODH38541.1"/>
    </source>
</evidence>